<reference evidence="1" key="1">
    <citation type="submission" date="2021-02" db="EMBL/GenBank/DDBJ databases">
        <title>Psilocybe cubensis genome.</title>
        <authorList>
            <person name="Mckernan K.J."/>
            <person name="Crawford S."/>
            <person name="Trippe A."/>
            <person name="Kane L.T."/>
            <person name="Mclaughlin S."/>
        </authorList>
    </citation>
    <scope>NUCLEOTIDE SEQUENCE [LARGE SCALE GENOMIC DNA]</scope>
    <source>
        <strain evidence="1">MGC-MH-2018</strain>
    </source>
</reference>
<protein>
    <submittedName>
        <fullName evidence="1">Uncharacterized protein</fullName>
    </submittedName>
</protein>
<sequence>MEENFLKKSDLARSLAVKQPATEISSEESQGHIPNCMKGFDISVTRERKQRRNDNRIRFVNLAGI</sequence>
<evidence type="ECO:0000313" key="1">
    <source>
        <dbReference type="EMBL" id="KAG5170805.1"/>
    </source>
</evidence>
<dbReference type="AlphaFoldDB" id="A0A8H7Y470"/>
<accession>A0A8H7Y470</accession>
<comment type="caution">
    <text evidence="1">The sequence shown here is derived from an EMBL/GenBank/DDBJ whole genome shotgun (WGS) entry which is preliminary data.</text>
</comment>
<proteinExistence type="predicted"/>
<gene>
    <name evidence="1" type="ORF">JR316_002878</name>
</gene>
<name>A0A8H7Y470_PSICU</name>
<dbReference type="EMBL" id="JAFIQS010000003">
    <property type="protein sequence ID" value="KAG5170805.1"/>
    <property type="molecule type" value="Genomic_DNA"/>
</dbReference>
<organism evidence="1">
    <name type="scientific">Psilocybe cubensis</name>
    <name type="common">Psychedelic mushroom</name>
    <name type="synonym">Stropharia cubensis</name>
    <dbReference type="NCBI Taxonomy" id="181762"/>
    <lineage>
        <taxon>Eukaryota</taxon>
        <taxon>Fungi</taxon>
        <taxon>Dikarya</taxon>
        <taxon>Basidiomycota</taxon>
        <taxon>Agaricomycotina</taxon>
        <taxon>Agaricomycetes</taxon>
        <taxon>Agaricomycetidae</taxon>
        <taxon>Agaricales</taxon>
        <taxon>Agaricineae</taxon>
        <taxon>Strophariaceae</taxon>
        <taxon>Psilocybe</taxon>
    </lineage>
</organism>